<dbReference type="PANTHER" id="PTHR30502:SF0">
    <property type="entry name" value="PHOSPHOENOLPYRUVATE CARBOXYLASE FAMILY PROTEIN"/>
    <property type="match status" value="1"/>
</dbReference>
<evidence type="ECO:0000256" key="2">
    <source>
        <dbReference type="ARBA" id="ARBA00022723"/>
    </source>
</evidence>
<feature type="compositionally biased region" description="Polar residues" evidence="6">
    <location>
        <begin position="322"/>
        <end position="339"/>
    </location>
</feature>
<organism evidence="8">
    <name type="scientific">Gibberella zeae</name>
    <name type="common">Wheat head blight fungus</name>
    <name type="synonym">Fusarium graminearum</name>
    <dbReference type="NCBI Taxonomy" id="5518"/>
    <lineage>
        <taxon>Eukaryota</taxon>
        <taxon>Fungi</taxon>
        <taxon>Dikarya</taxon>
        <taxon>Ascomycota</taxon>
        <taxon>Pezizomycotina</taxon>
        <taxon>Sordariomycetes</taxon>
        <taxon>Hypocreomycetidae</taxon>
        <taxon>Hypocreales</taxon>
        <taxon>Nectriaceae</taxon>
        <taxon>Fusarium</taxon>
    </lineage>
</organism>
<evidence type="ECO:0000259" key="7">
    <source>
        <dbReference type="PROSITE" id="PS50048"/>
    </source>
</evidence>
<dbReference type="SMART" id="SM00906">
    <property type="entry name" value="Fungal_trans"/>
    <property type="match status" value="1"/>
</dbReference>
<evidence type="ECO:0000256" key="1">
    <source>
        <dbReference type="ARBA" id="ARBA00005568"/>
    </source>
</evidence>
<evidence type="ECO:0000256" key="3">
    <source>
        <dbReference type="ARBA" id="ARBA00023239"/>
    </source>
</evidence>
<comment type="similarity">
    <text evidence="1">Belongs to the HpcH/HpaI aldolase family.</text>
</comment>
<dbReference type="Gene3D" id="3.20.20.60">
    <property type="entry name" value="Phosphoenolpyruvate-binding domains"/>
    <property type="match status" value="1"/>
</dbReference>
<evidence type="ECO:0000313" key="8">
    <source>
        <dbReference type="EMBL" id="VIO60742.1"/>
    </source>
</evidence>
<dbReference type="GO" id="GO:0008270">
    <property type="term" value="F:zinc ion binding"/>
    <property type="evidence" value="ECO:0007669"/>
    <property type="project" value="InterPro"/>
</dbReference>
<dbReference type="GO" id="GO:0000981">
    <property type="term" value="F:DNA-binding transcription factor activity, RNA polymerase II-specific"/>
    <property type="evidence" value="ECO:0007669"/>
    <property type="project" value="InterPro"/>
</dbReference>
<dbReference type="CDD" id="cd00067">
    <property type="entry name" value="GAL4"/>
    <property type="match status" value="1"/>
</dbReference>
<dbReference type="Pfam" id="PF00172">
    <property type="entry name" value="Zn_clus"/>
    <property type="match status" value="1"/>
</dbReference>
<reference evidence="8" key="1">
    <citation type="submission" date="2019-04" db="EMBL/GenBank/DDBJ databases">
        <authorList>
            <person name="Melise S."/>
            <person name="Noan J."/>
            <person name="Okalmin O."/>
        </authorList>
    </citation>
    <scope>NUCLEOTIDE SEQUENCE</scope>
    <source>
        <strain evidence="8">FN9</strain>
    </source>
</reference>
<dbReference type="GO" id="GO:0006351">
    <property type="term" value="P:DNA-templated transcription"/>
    <property type="evidence" value="ECO:0007669"/>
    <property type="project" value="InterPro"/>
</dbReference>
<name>A0A4E9EB28_GIBZA</name>
<feature type="region of interest" description="Disordered" evidence="6">
    <location>
        <begin position="427"/>
        <end position="462"/>
    </location>
</feature>
<dbReference type="SUPFAM" id="SSF51621">
    <property type="entry name" value="Phosphoenolpyruvate/pyruvate domain"/>
    <property type="match status" value="1"/>
</dbReference>
<evidence type="ECO:0000256" key="6">
    <source>
        <dbReference type="SAM" id="MobiDB-lite"/>
    </source>
</evidence>
<evidence type="ECO:0000256" key="5">
    <source>
        <dbReference type="SAM" id="Coils"/>
    </source>
</evidence>
<feature type="domain" description="Zn(2)-C6 fungal-type" evidence="7">
    <location>
        <begin position="343"/>
        <end position="373"/>
    </location>
</feature>
<keyword evidence="5" id="KW-0175">Coiled coil</keyword>
<dbReference type="InterPro" id="IPR036864">
    <property type="entry name" value="Zn2-C6_fun-type_DNA-bd_sf"/>
</dbReference>
<dbReference type="SUPFAM" id="SSF57701">
    <property type="entry name" value="Zn2/Cys6 DNA-binding domain"/>
    <property type="match status" value="1"/>
</dbReference>
<dbReference type="PROSITE" id="PS50048">
    <property type="entry name" value="ZN2_CY6_FUNGAL_2"/>
    <property type="match status" value="1"/>
</dbReference>
<evidence type="ECO:0000256" key="4">
    <source>
        <dbReference type="ARBA" id="ARBA00023242"/>
    </source>
</evidence>
<keyword evidence="3" id="KW-0456">Lyase</keyword>
<dbReference type="InterPro" id="IPR007219">
    <property type="entry name" value="XnlR_reg_dom"/>
</dbReference>
<keyword evidence="2" id="KW-0479">Metal-binding</keyword>
<dbReference type="InterPro" id="IPR050251">
    <property type="entry name" value="HpcH-HpaI_aldolase"/>
</dbReference>
<dbReference type="InterPro" id="IPR040442">
    <property type="entry name" value="Pyrv_kinase-like_dom_sf"/>
</dbReference>
<dbReference type="PANTHER" id="PTHR30502">
    <property type="entry name" value="2-KETO-3-DEOXY-L-RHAMNONATE ALDOLASE"/>
    <property type="match status" value="1"/>
</dbReference>
<dbReference type="GO" id="GO:0003677">
    <property type="term" value="F:DNA binding"/>
    <property type="evidence" value="ECO:0007669"/>
    <property type="project" value="InterPro"/>
</dbReference>
<protein>
    <recommendedName>
        <fullName evidence="7">Zn(2)-C6 fungal-type domain-containing protein</fullName>
    </recommendedName>
</protein>
<dbReference type="CDD" id="cd12148">
    <property type="entry name" value="fungal_TF_MHR"/>
    <property type="match status" value="1"/>
</dbReference>
<proteinExistence type="inferred from homology"/>
<dbReference type="InterPro" id="IPR005000">
    <property type="entry name" value="Aldolase/citrate-lyase_domain"/>
</dbReference>
<dbReference type="Pfam" id="PF03328">
    <property type="entry name" value="HpcH_HpaI"/>
    <property type="match status" value="1"/>
</dbReference>
<dbReference type="InterPro" id="IPR001138">
    <property type="entry name" value="Zn2Cys6_DnaBD"/>
</dbReference>
<dbReference type="Gene3D" id="4.10.240.10">
    <property type="entry name" value="Zn(2)-C6 fungal-type DNA-binding domain"/>
    <property type="match status" value="1"/>
</dbReference>
<dbReference type="AlphaFoldDB" id="A0A4E9EB28"/>
<keyword evidence="4" id="KW-0539">Nucleus</keyword>
<dbReference type="Pfam" id="PF04082">
    <property type="entry name" value="Fungal_trans"/>
    <property type="match status" value="1"/>
</dbReference>
<dbReference type="EMBL" id="CAAKMV010000147">
    <property type="protein sequence ID" value="VIO60742.1"/>
    <property type="molecule type" value="Genomic_DNA"/>
</dbReference>
<dbReference type="GO" id="GO:0005737">
    <property type="term" value="C:cytoplasm"/>
    <property type="evidence" value="ECO:0007669"/>
    <property type="project" value="TreeGrafter"/>
</dbReference>
<gene>
    <name evidence="8" type="ORF">FUG_LOCUS413285</name>
</gene>
<accession>A0A4E9EB28</accession>
<sequence length="913" mass="98839">MALASIPHSMREKMLRDEVAYTMTIKLCKSIEIVGMAKTAGFDGLFLECEHSSMDLESTSQLCVAALYCGISPIVRVPSKDPCFVSRVLDGGALGVVVPHIRSVQDAQDVVNAAKFQPIGFRSSTNGLPQHSFRSIPAKQSNPITNEATLVIPMIETLEALELVDEIAALPGVDSLLIGTNDLTAEMGIPGDYENPRVTEAYARTIATCQKHGKWLGVGGLHARLDLVEKFCKMGARWVMAATDGPLLMGAASKRATEMSALNESVKASQTNGAPAKISNGNGTKTVTNGITNGLKNGATNGVALQTKHNMTNDWRNRSEVSDSNPARASDHPSSSQAKNRVACQRCFRRKQKCDRIRPACTSCAAQGVECIARSQQFDFDSEETGLTPARVNGYVESLKRRVAELEQKVKAAETSHLQTRRSFNSDTALPINGKRRRSTEGYVPVVNAETDNTLPNGEDQSTVEDTMSAIGLLSNRAMAESRAHIGNEPHKLSMIESISAALAVDGQNPSKASASSSHHISLDDDRPIVLTPDLTSIYIQRFIDWIVWLPHIDESRLMEQYHAVVDSDGTDQPLLHRFNTYLAVAIGISMSAEKGRLTALATNLHSAAVKLLPSILHSQEPFDTLHSAGLHKTAIPQSRLGPDTAYRSDWVFWTVYLLDRSLASSMGRPFGITDEDISVSIPDVPNDNEPELSATLVSDICGSRQTSPIFSYGNLCFWREFPPPTNDTVSPRGQLDCLDQLSCRAMILIVNPPSGTGTDSLLAFGESPEIKTDAINSCKSFIEKLYSKPTANTTAASLLDAYTILAAAVVYLCLVNSDGVSSAQGFAQTFEVVSKASVLLTQCSTRFIAISVFQQFLLSLSTKIMEGPASVQVNIPARISGVHAARDPHTPSVFGSELRFFESSDELISHLP</sequence>
<dbReference type="SMART" id="SM00066">
    <property type="entry name" value="GAL4"/>
    <property type="match status" value="1"/>
</dbReference>
<feature type="region of interest" description="Disordered" evidence="6">
    <location>
        <begin position="309"/>
        <end position="341"/>
    </location>
</feature>
<feature type="compositionally biased region" description="Polar residues" evidence="6">
    <location>
        <begin position="450"/>
        <end position="462"/>
    </location>
</feature>
<dbReference type="InterPro" id="IPR015813">
    <property type="entry name" value="Pyrv/PenolPyrv_kinase-like_dom"/>
</dbReference>
<dbReference type="GO" id="GO:0016832">
    <property type="term" value="F:aldehyde-lyase activity"/>
    <property type="evidence" value="ECO:0007669"/>
    <property type="project" value="TreeGrafter"/>
</dbReference>
<feature type="coiled-coil region" evidence="5">
    <location>
        <begin position="396"/>
        <end position="423"/>
    </location>
</feature>